<name>W1P3D8_AMBTC</name>
<dbReference type="HOGENOM" id="CLU_2888763_0_0_1"/>
<gene>
    <name evidence="1" type="ORF">AMTR_s00096p00152310</name>
</gene>
<evidence type="ECO:0000313" key="1">
    <source>
        <dbReference type="EMBL" id="ERN02428.1"/>
    </source>
</evidence>
<keyword evidence="2" id="KW-1185">Reference proteome</keyword>
<organism evidence="1 2">
    <name type="scientific">Amborella trichopoda</name>
    <dbReference type="NCBI Taxonomy" id="13333"/>
    <lineage>
        <taxon>Eukaryota</taxon>
        <taxon>Viridiplantae</taxon>
        <taxon>Streptophyta</taxon>
        <taxon>Embryophyta</taxon>
        <taxon>Tracheophyta</taxon>
        <taxon>Spermatophyta</taxon>
        <taxon>Magnoliopsida</taxon>
        <taxon>Amborellales</taxon>
        <taxon>Amborellaceae</taxon>
        <taxon>Amborella</taxon>
    </lineage>
</organism>
<evidence type="ECO:0000313" key="2">
    <source>
        <dbReference type="Proteomes" id="UP000017836"/>
    </source>
</evidence>
<dbReference type="EMBL" id="KI394634">
    <property type="protein sequence ID" value="ERN02428.1"/>
    <property type="molecule type" value="Genomic_DNA"/>
</dbReference>
<reference evidence="2" key="1">
    <citation type="journal article" date="2013" name="Science">
        <title>The Amborella genome and the evolution of flowering plants.</title>
        <authorList>
            <consortium name="Amborella Genome Project"/>
        </authorList>
    </citation>
    <scope>NUCLEOTIDE SEQUENCE [LARGE SCALE GENOMIC DNA]</scope>
</reference>
<dbReference type="Proteomes" id="UP000017836">
    <property type="component" value="Unassembled WGS sequence"/>
</dbReference>
<dbReference type="Gramene" id="ERN02428">
    <property type="protein sequence ID" value="ERN02428"/>
    <property type="gene ID" value="AMTR_s00096p00152310"/>
</dbReference>
<accession>W1P3D8</accession>
<sequence>MKVSRIGDRLSMLSCSIRGWEGNHRRPIKGAMKRVLNLLKGLVMVQPDPLIHTVCLQGFVVSR</sequence>
<protein>
    <submittedName>
        <fullName evidence="1">Uncharacterized protein</fullName>
    </submittedName>
</protein>
<proteinExistence type="predicted"/>
<dbReference type="AlphaFoldDB" id="W1P3D8"/>